<evidence type="ECO:0000313" key="1">
    <source>
        <dbReference type="EMBL" id="XBM95020.1"/>
    </source>
</evidence>
<protein>
    <submittedName>
        <fullName evidence="1">Membrane protein</fullName>
    </submittedName>
</protein>
<sequence>MSGAGNAAAAYAAMRTAAHVADHWFQSSHQAAHKADAGASGHRAMAGHIASYAGAQAVALVAADRLLDMRLKPGRIAAAVAVSAATHWFIDRRWPVRKLAEATGHKGFHDLGGPLGGAYILDQSAHHLMEAVAAVVAARGRD</sequence>
<reference evidence="1" key="1">
    <citation type="submission" date="2024-05" db="EMBL/GenBank/DDBJ databases">
        <title>Isolation and characterization of the new Streptomyces phages Kamino, Geonosis, Abafar and Scarif infecting a broad range of host species.</title>
        <authorList>
            <person name="Rackow B."/>
            <person name="Rolland C."/>
            <person name="Mohnen I."/>
            <person name="Wittmann J."/>
            <person name="Muesken M."/>
            <person name="Overmann J."/>
            <person name="Frunzke J."/>
        </authorList>
    </citation>
    <scope>NUCLEOTIDE SEQUENCE</scope>
</reference>
<proteinExistence type="predicted"/>
<organism evidence="1">
    <name type="scientific">Streptomyces phage Geonosis</name>
    <dbReference type="NCBI Taxonomy" id="3158856"/>
    <lineage>
        <taxon>Viruses</taxon>
        <taxon>Duplodnaviria</taxon>
        <taxon>Heunggongvirae</taxon>
        <taxon>Uroviricota</taxon>
        <taxon>Caudoviricetes</taxon>
    </lineage>
</organism>
<name>A0AAU7GWE6_9CAUD</name>
<dbReference type="EMBL" id="PP750866">
    <property type="protein sequence ID" value="XBM95020.1"/>
    <property type="molecule type" value="Genomic_DNA"/>
</dbReference>
<accession>A0AAU7GWE6</accession>
<gene>
    <name evidence="1" type="ORF">Geonosis_00055</name>
</gene>